<sequence length="71" mass="8384">MIDVFHRQGWSLMRLRKQVLKVAATITVHARRMTVHIGTAADKWWPKALQLFYEFRLQMPHRDDGEALRGP</sequence>
<dbReference type="Proteomes" id="UP000653056">
    <property type="component" value="Unassembled WGS sequence"/>
</dbReference>
<evidence type="ECO:0008006" key="3">
    <source>
        <dbReference type="Google" id="ProtNLM"/>
    </source>
</evidence>
<name>A0ABQ2YPD0_9GAMM</name>
<evidence type="ECO:0000313" key="2">
    <source>
        <dbReference type="Proteomes" id="UP000653056"/>
    </source>
</evidence>
<evidence type="ECO:0000313" key="1">
    <source>
        <dbReference type="EMBL" id="GGX88049.1"/>
    </source>
</evidence>
<dbReference type="EMBL" id="BMXS01000005">
    <property type="protein sequence ID" value="GGX88049.1"/>
    <property type="molecule type" value="Genomic_DNA"/>
</dbReference>
<comment type="caution">
    <text evidence="1">The sequence shown here is derived from an EMBL/GenBank/DDBJ whole genome shotgun (WGS) entry which is preliminary data.</text>
</comment>
<protein>
    <recommendedName>
        <fullName evidence="3">Transposase</fullName>
    </recommendedName>
</protein>
<proteinExistence type="predicted"/>
<gene>
    <name evidence="1" type="ORF">GCM10007160_14290</name>
</gene>
<dbReference type="RefSeq" id="WP_189467640.1">
    <property type="nucleotide sequence ID" value="NZ_BMXS01000005.1"/>
</dbReference>
<organism evidence="1 2">
    <name type="scientific">Litchfieldella qijiaojingensis</name>
    <dbReference type="NCBI Taxonomy" id="980347"/>
    <lineage>
        <taxon>Bacteria</taxon>
        <taxon>Pseudomonadati</taxon>
        <taxon>Pseudomonadota</taxon>
        <taxon>Gammaproteobacteria</taxon>
        <taxon>Oceanospirillales</taxon>
        <taxon>Halomonadaceae</taxon>
        <taxon>Litchfieldella</taxon>
    </lineage>
</organism>
<keyword evidence="2" id="KW-1185">Reference proteome</keyword>
<reference evidence="2" key="1">
    <citation type="journal article" date="2019" name="Int. J. Syst. Evol. Microbiol.">
        <title>The Global Catalogue of Microorganisms (GCM) 10K type strain sequencing project: providing services to taxonomists for standard genome sequencing and annotation.</title>
        <authorList>
            <consortium name="The Broad Institute Genomics Platform"/>
            <consortium name="The Broad Institute Genome Sequencing Center for Infectious Disease"/>
            <person name="Wu L."/>
            <person name="Ma J."/>
        </authorList>
    </citation>
    <scope>NUCLEOTIDE SEQUENCE [LARGE SCALE GENOMIC DNA]</scope>
    <source>
        <strain evidence="2">KCTC 22228</strain>
    </source>
</reference>
<accession>A0ABQ2YPD0</accession>